<protein>
    <submittedName>
        <fullName evidence="1">Uncharacterized protein</fullName>
    </submittedName>
</protein>
<dbReference type="AlphaFoldDB" id="A0A3S1DRV6"/>
<accession>A0A3S1DRV6</accession>
<evidence type="ECO:0000313" key="1">
    <source>
        <dbReference type="EMBL" id="RUR32728.1"/>
    </source>
</evidence>
<keyword evidence="2" id="KW-1185">Reference proteome</keyword>
<gene>
    <name evidence="1" type="ORF">ELY33_04925</name>
</gene>
<dbReference type="RefSeq" id="WP_126944822.1">
    <property type="nucleotide sequence ID" value="NZ_RZHG01000009.1"/>
</dbReference>
<proteinExistence type="predicted"/>
<dbReference type="Proteomes" id="UP000287336">
    <property type="component" value="Unassembled WGS sequence"/>
</dbReference>
<organism evidence="1 2">
    <name type="scientific">Vreelandella andesensis</name>
    <dbReference type="NCBI Taxonomy" id="447567"/>
    <lineage>
        <taxon>Bacteria</taxon>
        <taxon>Pseudomonadati</taxon>
        <taxon>Pseudomonadota</taxon>
        <taxon>Gammaproteobacteria</taxon>
        <taxon>Oceanospirillales</taxon>
        <taxon>Halomonadaceae</taxon>
        <taxon>Vreelandella</taxon>
    </lineage>
</organism>
<comment type="caution">
    <text evidence="1">The sequence shown here is derived from an EMBL/GenBank/DDBJ whole genome shotgun (WGS) entry which is preliminary data.</text>
</comment>
<reference evidence="1 2" key="1">
    <citation type="submission" date="2018-12" db="EMBL/GenBank/DDBJ databases">
        <title>three novel Halomonas strain isolated from plants.</title>
        <authorList>
            <person name="Sun C."/>
        </authorList>
    </citation>
    <scope>NUCLEOTIDE SEQUENCE [LARGE SCALE GENOMIC DNA]</scope>
    <source>
        <strain evidence="1 2">DSM 19434</strain>
    </source>
</reference>
<evidence type="ECO:0000313" key="2">
    <source>
        <dbReference type="Proteomes" id="UP000287336"/>
    </source>
</evidence>
<sequence>MHYRDAATRAFEERLQSILKVVITGATALGQLSSLGYHAACFFISLPAGFPRCWSVVCSGYL</sequence>
<dbReference type="EMBL" id="RZHG01000009">
    <property type="protein sequence ID" value="RUR32728.1"/>
    <property type="molecule type" value="Genomic_DNA"/>
</dbReference>
<name>A0A3S1DRV6_9GAMM</name>